<protein>
    <submittedName>
        <fullName evidence="3">Uncharacterized protein</fullName>
    </submittedName>
</protein>
<name>A0A9P7BJT3_RHIOR</name>
<dbReference type="PANTHER" id="PTHR11014">
    <property type="entry name" value="PEPTIDASE M20 FAMILY MEMBER"/>
    <property type="match status" value="1"/>
</dbReference>
<feature type="compositionally biased region" description="Basic and acidic residues" evidence="2">
    <location>
        <begin position="121"/>
        <end position="138"/>
    </location>
</feature>
<dbReference type="GO" id="GO:0016787">
    <property type="term" value="F:hydrolase activity"/>
    <property type="evidence" value="ECO:0007669"/>
    <property type="project" value="InterPro"/>
</dbReference>
<reference evidence="3" key="1">
    <citation type="journal article" date="2020" name="Microb. Genom.">
        <title>Genetic diversity of clinical and environmental Mucorales isolates obtained from an investigation of mucormycosis cases among solid organ transplant recipients.</title>
        <authorList>
            <person name="Nguyen M.H."/>
            <person name="Kaul D."/>
            <person name="Muto C."/>
            <person name="Cheng S.J."/>
            <person name="Richter R.A."/>
            <person name="Bruno V.M."/>
            <person name="Liu G."/>
            <person name="Beyhan S."/>
            <person name="Sundermann A.J."/>
            <person name="Mounaud S."/>
            <person name="Pasculle A.W."/>
            <person name="Nierman W.C."/>
            <person name="Driscoll E."/>
            <person name="Cumbie R."/>
            <person name="Clancy C.J."/>
            <person name="Dupont C.L."/>
        </authorList>
    </citation>
    <scope>NUCLEOTIDE SEQUENCE</scope>
    <source>
        <strain evidence="3">GL11</strain>
    </source>
</reference>
<dbReference type="InterPro" id="IPR017439">
    <property type="entry name" value="Amidohydrolase"/>
</dbReference>
<dbReference type="PANTHER" id="PTHR11014:SF63">
    <property type="entry name" value="METALLOPEPTIDASE, PUTATIVE (AFU_ORTHOLOGUE AFUA_6G09600)-RELATED"/>
    <property type="match status" value="1"/>
</dbReference>
<evidence type="ECO:0000313" key="4">
    <source>
        <dbReference type="Proteomes" id="UP000716291"/>
    </source>
</evidence>
<organism evidence="3 4">
    <name type="scientific">Rhizopus oryzae</name>
    <name type="common">Mucormycosis agent</name>
    <name type="synonym">Rhizopus arrhizus var. delemar</name>
    <dbReference type="NCBI Taxonomy" id="64495"/>
    <lineage>
        <taxon>Eukaryota</taxon>
        <taxon>Fungi</taxon>
        <taxon>Fungi incertae sedis</taxon>
        <taxon>Mucoromycota</taxon>
        <taxon>Mucoromycotina</taxon>
        <taxon>Mucoromycetes</taxon>
        <taxon>Mucorales</taxon>
        <taxon>Mucorineae</taxon>
        <taxon>Rhizopodaceae</taxon>
        <taxon>Rhizopus</taxon>
    </lineage>
</organism>
<proteinExistence type="inferred from homology"/>
<dbReference type="Proteomes" id="UP000716291">
    <property type="component" value="Unassembled WGS sequence"/>
</dbReference>
<evidence type="ECO:0000256" key="2">
    <source>
        <dbReference type="SAM" id="MobiDB-lite"/>
    </source>
</evidence>
<accession>A0A9P7BJT3</accession>
<dbReference type="EMBL" id="JAANQT010008408">
    <property type="protein sequence ID" value="KAG1281733.1"/>
    <property type="molecule type" value="Genomic_DNA"/>
</dbReference>
<keyword evidence="4" id="KW-1185">Reference proteome</keyword>
<gene>
    <name evidence="3" type="ORF">G6F64_014448</name>
</gene>
<dbReference type="Gene3D" id="3.40.630.10">
    <property type="entry name" value="Zn peptidases"/>
    <property type="match status" value="1"/>
</dbReference>
<sequence>MDALPIQEATGLDHASRNEGVMHACGHDGHTAMLLAAAHHLARHGEFDGTLNLIFQPAEERGGGAREMMRDGLFEKFPMEAFRVVAGPGAGIQQRVPRDHPRQGGPCRHAAPGHRSNPGGRPDDRSLPDHHQPQQEAA</sequence>
<dbReference type="Pfam" id="PF01546">
    <property type="entry name" value="Peptidase_M20"/>
    <property type="match status" value="1"/>
</dbReference>
<feature type="region of interest" description="Disordered" evidence="2">
    <location>
        <begin position="88"/>
        <end position="138"/>
    </location>
</feature>
<dbReference type="AlphaFoldDB" id="A0A9P7BJT3"/>
<comment type="similarity">
    <text evidence="1">Belongs to the peptidase M20A family.</text>
</comment>
<dbReference type="SUPFAM" id="SSF53187">
    <property type="entry name" value="Zn-dependent exopeptidases"/>
    <property type="match status" value="1"/>
</dbReference>
<evidence type="ECO:0000256" key="1">
    <source>
        <dbReference type="ARBA" id="ARBA00006247"/>
    </source>
</evidence>
<comment type="caution">
    <text evidence="3">The sequence shown here is derived from an EMBL/GenBank/DDBJ whole genome shotgun (WGS) entry which is preliminary data.</text>
</comment>
<evidence type="ECO:0000313" key="3">
    <source>
        <dbReference type="EMBL" id="KAG1281733.1"/>
    </source>
</evidence>
<dbReference type="InterPro" id="IPR002933">
    <property type="entry name" value="Peptidase_M20"/>
</dbReference>